<keyword evidence="6" id="KW-0378">Hydrolase</keyword>
<feature type="compositionally biased region" description="Basic and acidic residues" evidence="12">
    <location>
        <begin position="1"/>
        <end position="15"/>
    </location>
</feature>
<dbReference type="InterPro" id="IPR016192">
    <property type="entry name" value="APOBEC/CMP_deaminase_Zn-bd"/>
</dbReference>
<evidence type="ECO:0000256" key="10">
    <source>
        <dbReference type="ARBA" id="ARBA00049252"/>
    </source>
</evidence>
<accession>A0A8C1QAP0</accession>
<comment type="cofactor">
    <cofactor evidence="1">
        <name>Zn(2+)</name>
        <dbReference type="ChEBI" id="CHEBI:29105"/>
    </cofactor>
</comment>
<comment type="similarity">
    <text evidence="2">Belongs to the cytidine and deoxycytidylate deaminase family.</text>
</comment>
<dbReference type="FunFam" id="3.40.140.10:FF:000030">
    <property type="entry name" value="Cytidine and dCMP deaminase domain-containing protein 1"/>
    <property type="match status" value="1"/>
</dbReference>
<dbReference type="InterPro" id="IPR002125">
    <property type="entry name" value="CMP_dCMP_dom"/>
</dbReference>
<evidence type="ECO:0000313" key="15">
    <source>
        <dbReference type="Proteomes" id="UP000694427"/>
    </source>
</evidence>
<evidence type="ECO:0000256" key="4">
    <source>
        <dbReference type="ARBA" id="ARBA00022723"/>
    </source>
</evidence>
<dbReference type="Ensembl" id="ENSCCRT00010028565.1">
    <property type="protein sequence ID" value="ENSCCRP00010026022.1"/>
    <property type="gene ID" value="ENSCCRG00010011199.1"/>
</dbReference>
<evidence type="ECO:0000256" key="5">
    <source>
        <dbReference type="ARBA" id="ARBA00022737"/>
    </source>
</evidence>
<evidence type="ECO:0000256" key="12">
    <source>
        <dbReference type="SAM" id="MobiDB-lite"/>
    </source>
</evidence>
<feature type="domain" description="CMP/dCMP-type deaminase" evidence="13">
    <location>
        <begin position="57"/>
        <end position="169"/>
    </location>
</feature>
<dbReference type="Gene3D" id="3.40.140.10">
    <property type="entry name" value="Cytidine Deaminase, domain 2"/>
    <property type="match status" value="2"/>
</dbReference>
<organism evidence="14 15">
    <name type="scientific">Cyprinus carpio</name>
    <name type="common">Common carp</name>
    <dbReference type="NCBI Taxonomy" id="7962"/>
    <lineage>
        <taxon>Eukaryota</taxon>
        <taxon>Metazoa</taxon>
        <taxon>Chordata</taxon>
        <taxon>Craniata</taxon>
        <taxon>Vertebrata</taxon>
        <taxon>Euteleostomi</taxon>
        <taxon>Actinopterygii</taxon>
        <taxon>Neopterygii</taxon>
        <taxon>Teleostei</taxon>
        <taxon>Ostariophysi</taxon>
        <taxon>Cypriniformes</taxon>
        <taxon>Cyprinidae</taxon>
        <taxon>Cyprininae</taxon>
        <taxon>Cyprinus</taxon>
    </lineage>
</organism>
<dbReference type="AlphaFoldDB" id="A0A8C1QAP0"/>
<dbReference type="GO" id="GO:0008270">
    <property type="term" value="F:zinc ion binding"/>
    <property type="evidence" value="ECO:0007669"/>
    <property type="project" value="InterPro"/>
</dbReference>
<feature type="domain" description="CMP/dCMP-type deaminase" evidence="13">
    <location>
        <begin position="311"/>
        <end position="454"/>
    </location>
</feature>
<protein>
    <recommendedName>
        <fullName evidence="8">Cytidine and dCMP deaminase domain-containing protein 1</fullName>
        <ecNumber evidence="3">3.5.4.5</ecNumber>
    </recommendedName>
    <alternativeName>
        <fullName evidence="9">Cytidine deaminase</fullName>
    </alternativeName>
</protein>
<dbReference type="InterPro" id="IPR016193">
    <property type="entry name" value="Cytidine_deaminase-like"/>
</dbReference>
<dbReference type="Pfam" id="PF00383">
    <property type="entry name" value="dCMP_cyt_deam_1"/>
    <property type="match status" value="2"/>
</dbReference>
<evidence type="ECO:0000256" key="2">
    <source>
        <dbReference type="ARBA" id="ARBA00006576"/>
    </source>
</evidence>
<evidence type="ECO:0000256" key="8">
    <source>
        <dbReference type="ARBA" id="ARBA00040574"/>
    </source>
</evidence>
<dbReference type="PROSITE" id="PS00903">
    <property type="entry name" value="CYT_DCMP_DEAMINASES_1"/>
    <property type="match status" value="1"/>
</dbReference>
<dbReference type="EC" id="3.5.4.5" evidence="3"/>
<reference evidence="14" key="2">
    <citation type="submission" date="2025-09" db="UniProtKB">
        <authorList>
            <consortium name="Ensembl"/>
        </authorList>
    </citation>
    <scope>IDENTIFICATION</scope>
</reference>
<evidence type="ECO:0000256" key="3">
    <source>
        <dbReference type="ARBA" id="ARBA00012783"/>
    </source>
</evidence>
<evidence type="ECO:0000259" key="13">
    <source>
        <dbReference type="PROSITE" id="PS51747"/>
    </source>
</evidence>
<feature type="region of interest" description="Disordered" evidence="12">
    <location>
        <begin position="1"/>
        <end position="43"/>
    </location>
</feature>
<comment type="catalytic activity">
    <reaction evidence="11">
        <text>cytidine + H2O + H(+) = uridine + NH4(+)</text>
        <dbReference type="Rhea" id="RHEA:16069"/>
        <dbReference type="ChEBI" id="CHEBI:15377"/>
        <dbReference type="ChEBI" id="CHEBI:15378"/>
        <dbReference type="ChEBI" id="CHEBI:16704"/>
        <dbReference type="ChEBI" id="CHEBI:17562"/>
        <dbReference type="ChEBI" id="CHEBI:28938"/>
        <dbReference type="EC" id="3.5.4.5"/>
    </reaction>
</comment>
<dbReference type="GO" id="GO:0005737">
    <property type="term" value="C:cytoplasm"/>
    <property type="evidence" value="ECO:0007669"/>
    <property type="project" value="TreeGrafter"/>
</dbReference>
<evidence type="ECO:0000256" key="11">
    <source>
        <dbReference type="ARBA" id="ARBA00049558"/>
    </source>
</evidence>
<dbReference type="FunFam" id="3.40.140.10:FF:000028">
    <property type="entry name" value="Cytidine and dCMP deaminase domain containing 1"/>
    <property type="match status" value="1"/>
</dbReference>
<comment type="catalytic activity">
    <reaction evidence="10">
        <text>2'-deoxycytidine + H2O + H(+) = 2'-deoxyuridine + NH4(+)</text>
        <dbReference type="Rhea" id="RHEA:13433"/>
        <dbReference type="ChEBI" id="CHEBI:15377"/>
        <dbReference type="ChEBI" id="CHEBI:15378"/>
        <dbReference type="ChEBI" id="CHEBI:15698"/>
        <dbReference type="ChEBI" id="CHEBI:16450"/>
        <dbReference type="ChEBI" id="CHEBI:28938"/>
        <dbReference type="EC" id="3.5.4.5"/>
    </reaction>
</comment>
<reference evidence="14" key="1">
    <citation type="submission" date="2025-08" db="UniProtKB">
        <authorList>
            <consortium name="Ensembl"/>
        </authorList>
    </citation>
    <scope>IDENTIFICATION</scope>
</reference>
<dbReference type="SUPFAM" id="SSF53927">
    <property type="entry name" value="Cytidine deaminase-like"/>
    <property type="match status" value="2"/>
</dbReference>
<proteinExistence type="inferred from homology"/>
<sequence length="516" mass="58530">MAASDSRRSHRDFEGNRSVPNGEEARNVRDTGVQTDTKVQGHGPRLSKANLFTLLSLWMELFPKKEPQQQENDTARDTGLVVVHERRVLGLHCSSVQLHAGQVAVVKHGPRLKGCDLYFSRKPCSTCLKMLINAGVSRISYWPGDAEISLLSGRHNHTDPSHQEAIFDAAAAERLKSNSRPHICVLLQPLDCTMQQFVDETSQNCDFLWKIAADNPTLNVKDLFRREWWNNLDDFLEKLFINDEEQHKYVLNKMGLDNFCAEPNFSNLRQHMKNLIRILASAAASVPVLEENYGFFTREPLGMGSPALPQDVVRHCIIQARLLAFRTEDPKVGVGAVIWAEGKQSQCDGTGQLYLVGCGYNAYPVGSQYAEYPQMDHKQEERQNRKYRYILHAEQNALTFRSAEIKEEENTMIFVTKCPCDECVPLIGCAGIKQIYTTDLDSKKVKNDISYLRFDKLKGVQKFIWQQKSSARLMSEQAAPHTARKCFCLDLKKKKKSFSVTVWGKASPEVSEPIVY</sequence>
<dbReference type="GO" id="GO:0004126">
    <property type="term" value="F:cytidine deaminase activity"/>
    <property type="evidence" value="ECO:0007669"/>
    <property type="project" value="UniProtKB-EC"/>
</dbReference>
<dbReference type="PROSITE" id="PS51747">
    <property type="entry name" value="CYT_DCMP_DEAMINASES_2"/>
    <property type="match status" value="2"/>
</dbReference>
<evidence type="ECO:0000256" key="6">
    <source>
        <dbReference type="ARBA" id="ARBA00022801"/>
    </source>
</evidence>
<dbReference type="InterPro" id="IPR015517">
    <property type="entry name" value="dCMP_deaminase-rel"/>
</dbReference>
<dbReference type="Proteomes" id="UP000694427">
    <property type="component" value="Unplaced"/>
</dbReference>
<dbReference type="GO" id="GO:0004132">
    <property type="term" value="F:dCMP deaminase activity"/>
    <property type="evidence" value="ECO:0007669"/>
    <property type="project" value="TreeGrafter"/>
</dbReference>
<name>A0A8C1QAP0_CYPCA</name>
<evidence type="ECO:0000256" key="1">
    <source>
        <dbReference type="ARBA" id="ARBA00001947"/>
    </source>
</evidence>
<evidence type="ECO:0000256" key="9">
    <source>
        <dbReference type="ARBA" id="ARBA00041919"/>
    </source>
</evidence>
<keyword evidence="4" id="KW-0479">Metal-binding</keyword>
<keyword evidence="7" id="KW-0862">Zinc</keyword>
<dbReference type="PANTHER" id="PTHR11086:SF14">
    <property type="entry name" value="CYTIDINE AND DCMP DEAMINASE DOMAIN-CONTAINING PROTEIN 1"/>
    <property type="match status" value="1"/>
</dbReference>
<evidence type="ECO:0000256" key="7">
    <source>
        <dbReference type="ARBA" id="ARBA00022833"/>
    </source>
</evidence>
<dbReference type="PANTHER" id="PTHR11086">
    <property type="entry name" value="DEOXYCYTIDYLATE DEAMINASE-RELATED"/>
    <property type="match status" value="1"/>
</dbReference>
<evidence type="ECO:0000313" key="14">
    <source>
        <dbReference type="Ensembl" id="ENSCCRP00010026022.1"/>
    </source>
</evidence>
<keyword evidence="15" id="KW-1185">Reference proteome</keyword>
<keyword evidence="5" id="KW-0677">Repeat</keyword>